<dbReference type="Gene3D" id="1.20.1720.10">
    <property type="entry name" value="Multidrug resistance protein D"/>
    <property type="match status" value="1"/>
</dbReference>
<dbReference type="Pfam" id="PF07690">
    <property type="entry name" value="MFS_1"/>
    <property type="match status" value="1"/>
</dbReference>
<keyword evidence="4 7" id="KW-0812">Transmembrane</keyword>
<evidence type="ECO:0000313" key="11">
    <source>
        <dbReference type="Proteomes" id="UP000317652"/>
    </source>
</evidence>
<feature type="transmembrane region" description="Helical" evidence="7">
    <location>
        <begin position="116"/>
        <end position="137"/>
    </location>
</feature>
<accession>A0A564LB83</accession>
<feature type="transmembrane region" description="Helical" evidence="7">
    <location>
        <begin position="21"/>
        <end position="47"/>
    </location>
</feature>
<feature type="transmembrane region" description="Helical" evidence="7">
    <location>
        <begin position="210"/>
        <end position="232"/>
    </location>
</feature>
<dbReference type="PRINTS" id="PR01036">
    <property type="entry name" value="TCRTETB"/>
</dbReference>
<evidence type="ECO:0000313" key="9">
    <source>
        <dbReference type="EMBL" id="VUS78857.1"/>
    </source>
</evidence>
<dbReference type="PANTHER" id="PTHR42718:SF46">
    <property type="entry name" value="BLR6921 PROTEIN"/>
    <property type="match status" value="1"/>
</dbReference>
<evidence type="ECO:0000256" key="2">
    <source>
        <dbReference type="ARBA" id="ARBA00022448"/>
    </source>
</evidence>
<evidence type="ECO:0000256" key="4">
    <source>
        <dbReference type="ARBA" id="ARBA00022692"/>
    </source>
</evidence>
<dbReference type="AlphaFoldDB" id="A0A564LB83"/>
<dbReference type="EMBL" id="CABGGS010000044">
    <property type="protein sequence ID" value="VUS84203.1"/>
    <property type="molecule type" value="Genomic_DNA"/>
</dbReference>
<feature type="transmembrane region" description="Helical" evidence="7">
    <location>
        <begin position="53"/>
        <end position="78"/>
    </location>
</feature>
<keyword evidence="3" id="KW-1003">Cell membrane</keyword>
<dbReference type="EMBL" id="CABGHF010000019">
    <property type="protein sequence ID" value="VUS78857.1"/>
    <property type="molecule type" value="Genomic_DNA"/>
</dbReference>
<evidence type="ECO:0000256" key="5">
    <source>
        <dbReference type="ARBA" id="ARBA00022989"/>
    </source>
</evidence>
<dbReference type="InterPro" id="IPR020846">
    <property type="entry name" value="MFS_dom"/>
</dbReference>
<feature type="transmembrane region" description="Helical" evidence="7">
    <location>
        <begin position="369"/>
        <end position="395"/>
    </location>
</feature>
<dbReference type="Gene3D" id="1.20.1250.20">
    <property type="entry name" value="MFS general substrate transporter like domains"/>
    <property type="match status" value="1"/>
</dbReference>
<feature type="transmembrane region" description="Helical" evidence="7">
    <location>
        <begin position="344"/>
        <end position="363"/>
    </location>
</feature>
<comment type="subcellular location">
    <subcellularLocation>
        <location evidence="1">Cell membrane</location>
        <topology evidence="1">Multi-pass membrane protein</topology>
    </subcellularLocation>
</comment>
<dbReference type="InterPro" id="IPR011701">
    <property type="entry name" value="MFS"/>
</dbReference>
<sequence>MALTDSSRDEMPRQERSGSGRISGLALLVASAFFMEFLDGTVIATALPDMAKAFSVTAIDLNIGISAYLLTLAVLIPANGWVAERFGARNVFTLALCIFTLSSLLCGLTHNVTEFVLMRILQGIGGAMMVPVGRLVVLRTTPKDQLIKAIATLTWPALVAPIIGPPLGGFITTYASWHWIFFLNVPLGLIAIVLSLRMMPNQSANERRPFDFTGFVATGVTMLCLVAGLEMLSQQNASLTGAAVTITVGLATLVWSIRHLLTSKTPLIGLSSLSVPSFRISMRGGFILRATISSAPFMLPLMFQVGFGMNAFEAGSMVLAVFAGNLAMKPATTPLIRYFGFRKLLIGNGVACVLTLLLCALLTPDSPHLITLVLLFLGGLSRSMQFTGISSLAFAEVPSQEMSSANTLFSTSLQLASGLGVTMGALSIRMGSILSEDLGYATVPGMGFRLGFVVIAIITALGVYDMTRLAPNAGINVSQKK</sequence>
<dbReference type="SUPFAM" id="SSF103473">
    <property type="entry name" value="MFS general substrate transporter"/>
    <property type="match status" value="1"/>
</dbReference>
<proteinExistence type="predicted"/>
<dbReference type="InterPro" id="IPR036259">
    <property type="entry name" value="MFS_trans_sf"/>
</dbReference>
<feature type="transmembrane region" description="Helical" evidence="7">
    <location>
        <begin position="407"/>
        <end position="426"/>
    </location>
</feature>
<name>A0A564LB83_9ENTR</name>
<keyword evidence="11" id="KW-1185">Reference proteome</keyword>
<evidence type="ECO:0000256" key="6">
    <source>
        <dbReference type="ARBA" id="ARBA00023136"/>
    </source>
</evidence>
<evidence type="ECO:0000259" key="8">
    <source>
        <dbReference type="PROSITE" id="PS50850"/>
    </source>
</evidence>
<evidence type="ECO:0000313" key="12">
    <source>
        <dbReference type="Proteomes" id="UP000318370"/>
    </source>
</evidence>
<feature type="domain" description="Major facilitator superfamily (MFS) profile" evidence="8">
    <location>
        <begin position="25"/>
        <end position="474"/>
    </location>
</feature>
<reference evidence="11 12" key="1">
    <citation type="submission" date="2019-07" db="EMBL/GenBank/DDBJ databases">
        <authorList>
            <person name="Brisse S."/>
            <person name="Rodrigues C."/>
            <person name="Thorpe H."/>
        </authorList>
    </citation>
    <scope>NUCLEOTIDE SEQUENCE [LARGE SCALE GENOMIC DNA]</scope>
    <source>
        <strain evidence="9">SB6408</strain>
        <strain evidence="10">SB6411</strain>
    </source>
</reference>
<dbReference type="GO" id="GO:0022857">
    <property type="term" value="F:transmembrane transporter activity"/>
    <property type="evidence" value="ECO:0007669"/>
    <property type="project" value="InterPro"/>
</dbReference>
<keyword evidence="2" id="KW-0813">Transport</keyword>
<feature type="transmembrane region" description="Helical" evidence="7">
    <location>
        <begin position="311"/>
        <end position="332"/>
    </location>
</feature>
<feature type="transmembrane region" description="Helical" evidence="7">
    <location>
        <begin position="149"/>
        <end position="171"/>
    </location>
</feature>
<feature type="transmembrane region" description="Helical" evidence="7">
    <location>
        <begin position="90"/>
        <end position="110"/>
    </location>
</feature>
<evidence type="ECO:0000313" key="10">
    <source>
        <dbReference type="EMBL" id="VUS84203.1"/>
    </source>
</evidence>
<feature type="transmembrane region" description="Helical" evidence="7">
    <location>
        <begin position="238"/>
        <end position="257"/>
    </location>
</feature>
<dbReference type="PANTHER" id="PTHR42718">
    <property type="entry name" value="MAJOR FACILITATOR SUPERFAMILY MULTIDRUG TRANSPORTER MFSC"/>
    <property type="match status" value="1"/>
</dbReference>
<feature type="transmembrane region" description="Helical" evidence="7">
    <location>
        <begin position="286"/>
        <end position="305"/>
    </location>
</feature>
<dbReference type="RefSeq" id="WP_139537620.1">
    <property type="nucleotide sequence ID" value="NZ_CABEJC010000009.1"/>
</dbReference>
<keyword evidence="6 7" id="KW-0472">Membrane</keyword>
<dbReference type="Proteomes" id="UP000318370">
    <property type="component" value="Unassembled WGS sequence"/>
</dbReference>
<dbReference type="Proteomes" id="UP000317652">
    <property type="component" value="Unassembled WGS sequence"/>
</dbReference>
<evidence type="ECO:0000256" key="7">
    <source>
        <dbReference type="SAM" id="Phobius"/>
    </source>
</evidence>
<keyword evidence="5 7" id="KW-1133">Transmembrane helix</keyword>
<dbReference type="GO" id="GO:0005886">
    <property type="term" value="C:plasma membrane"/>
    <property type="evidence" value="ECO:0007669"/>
    <property type="project" value="UniProtKB-SubCell"/>
</dbReference>
<gene>
    <name evidence="9" type="primary">hsrA_3</name>
    <name evidence="9" type="ORF">SB6408_05418</name>
    <name evidence="10" type="ORF">SB6411_03153</name>
</gene>
<dbReference type="PROSITE" id="PS50850">
    <property type="entry name" value="MFS"/>
    <property type="match status" value="1"/>
</dbReference>
<protein>
    <submittedName>
        <fullName evidence="9 10">Transport protein HsrA</fullName>
    </submittedName>
</protein>
<evidence type="ECO:0000256" key="1">
    <source>
        <dbReference type="ARBA" id="ARBA00004651"/>
    </source>
</evidence>
<organism evidence="9 12">
    <name type="scientific">Klebsiella spallanzanii</name>
    <dbReference type="NCBI Taxonomy" id="2587528"/>
    <lineage>
        <taxon>Bacteria</taxon>
        <taxon>Pseudomonadati</taxon>
        <taxon>Pseudomonadota</taxon>
        <taxon>Gammaproteobacteria</taxon>
        <taxon>Enterobacterales</taxon>
        <taxon>Enterobacteriaceae</taxon>
        <taxon>Klebsiella/Raoultella group</taxon>
        <taxon>Klebsiella</taxon>
    </lineage>
</organism>
<feature type="transmembrane region" description="Helical" evidence="7">
    <location>
        <begin position="177"/>
        <end position="198"/>
    </location>
</feature>
<evidence type="ECO:0000256" key="3">
    <source>
        <dbReference type="ARBA" id="ARBA00022475"/>
    </source>
</evidence>
<feature type="transmembrane region" description="Helical" evidence="7">
    <location>
        <begin position="446"/>
        <end position="464"/>
    </location>
</feature>